<gene>
    <name evidence="3" type="ORF">FLONG3_4377</name>
</gene>
<keyword evidence="4" id="KW-1185">Reference proteome</keyword>
<evidence type="ECO:0000313" key="3">
    <source>
        <dbReference type="EMBL" id="RGP77458.1"/>
    </source>
</evidence>
<keyword evidence="2" id="KW-1133">Transmembrane helix</keyword>
<keyword evidence="2" id="KW-0472">Membrane</keyword>
<dbReference type="AlphaFoldDB" id="A0A395SYD8"/>
<feature type="compositionally biased region" description="Polar residues" evidence="1">
    <location>
        <begin position="1"/>
        <end position="16"/>
    </location>
</feature>
<dbReference type="EMBL" id="PXOG01000092">
    <property type="protein sequence ID" value="RGP77458.1"/>
    <property type="molecule type" value="Genomic_DNA"/>
</dbReference>
<protein>
    <submittedName>
        <fullName evidence="3">Uncharacterized protein</fullName>
    </submittedName>
</protein>
<proteinExistence type="predicted"/>
<dbReference type="OrthoDB" id="5104498at2759"/>
<reference evidence="3 4" key="1">
    <citation type="journal article" date="2018" name="PLoS Pathog.">
        <title>Evolution of structural diversity of trichothecenes, a family of toxins produced by plant pathogenic and entomopathogenic fungi.</title>
        <authorList>
            <person name="Proctor R.H."/>
            <person name="McCormick S.P."/>
            <person name="Kim H.S."/>
            <person name="Cardoza R.E."/>
            <person name="Stanley A.M."/>
            <person name="Lindo L."/>
            <person name="Kelly A."/>
            <person name="Brown D.W."/>
            <person name="Lee T."/>
            <person name="Vaughan M.M."/>
            <person name="Alexander N.J."/>
            <person name="Busman M."/>
            <person name="Gutierrez S."/>
        </authorList>
    </citation>
    <scope>NUCLEOTIDE SEQUENCE [LARGE SCALE GENOMIC DNA]</scope>
    <source>
        <strain evidence="3 4">NRRL 20695</strain>
    </source>
</reference>
<comment type="caution">
    <text evidence="3">The sequence shown here is derived from an EMBL/GenBank/DDBJ whole genome shotgun (WGS) entry which is preliminary data.</text>
</comment>
<keyword evidence="2" id="KW-0812">Transmembrane</keyword>
<evidence type="ECO:0000313" key="4">
    <source>
        <dbReference type="Proteomes" id="UP000266234"/>
    </source>
</evidence>
<accession>A0A395SYD8</accession>
<feature type="transmembrane region" description="Helical" evidence="2">
    <location>
        <begin position="223"/>
        <end position="246"/>
    </location>
</feature>
<feature type="region of interest" description="Disordered" evidence="1">
    <location>
        <begin position="1"/>
        <end position="22"/>
    </location>
</feature>
<evidence type="ECO:0000256" key="2">
    <source>
        <dbReference type="SAM" id="Phobius"/>
    </source>
</evidence>
<evidence type="ECO:0000256" key="1">
    <source>
        <dbReference type="SAM" id="MobiDB-lite"/>
    </source>
</evidence>
<name>A0A395SYD8_9HYPO</name>
<organism evidence="3 4">
    <name type="scientific">Fusarium longipes</name>
    <dbReference type="NCBI Taxonomy" id="694270"/>
    <lineage>
        <taxon>Eukaryota</taxon>
        <taxon>Fungi</taxon>
        <taxon>Dikarya</taxon>
        <taxon>Ascomycota</taxon>
        <taxon>Pezizomycotina</taxon>
        <taxon>Sordariomycetes</taxon>
        <taxon>Hypocreomycetidae</taxon>
        <taxon>Hypocreales</taxon>
        <taxon>Nectriaceae</taxon>
        <taxon>Fusarium</taxon>
    </lineage>
</organism>
<sequence>MESQQGPQLENPTAPSTRHKNKARSYLDTAGNVYKTVPSGWSPVDTAPSWTIIEIPSATTSQEELSSVTSRPGWIWMTETSAYTIDIKIKSSLTSETTNPVATSEFTTRDSVTIPPIISTLPPIPWISGIDVIVTLSDSIESTTIPWQSWFSEVDDIVTTSDSIESNIIAETTQSTESSQTTKSLHFTTITMTNNILSTATSITWPSTAVSNTPEASTSTMQWIGITVGVVGAFVLVLMFILSIIFRGRHKAPSRDNQNNINIRLENGPFNRSVAEDHPGCVHEGWNDTRG</sequence>
<dbReference type="Proteomes" id="UP000266234">
    <property type="component" value="Unassembled WGS sequence"/>
</dbReference>